<dbReference type="InParanoid" id="A0A2P5B098"/>
<evidence type="ECO:0000313" key="1">
    <source>
        <dbReference type="EMBL" id="PON42219.1"/>
    </source>
</evidence>
<comment type="caution">
    <text evidence="1">The sequence shown here is derived from an EMBL/GenBank/DDBJ whole genome shotgun (WGS) entry which is preliminary data.</text>
</comment>
<dbReference type="GO" id="GO:0008270">
    <property type="term" value="F:zinc ion binding"/>
    <property type="evidence" value="ECO:0007669"/>
    <property type="project" value="InterPro"/>
</dbReference>
<dbReference type="SUPFAM" id="SSF57756">
    <property type="entry name" value="Retrovirus zinc finger-like domains"/>
    <property type="match status" value="1"/>
</dbReference>
<dbReference type="EMBL" id="JXTC01000641">
    <property type="protein sequence ID" value="PON42219.1"/>
    <property type="molecule type" value="Genomic_DNA"/>
</dbReference>
<proteinExistence type="predicted"/>
<accession>A0A2P5B098</accession>
<name>A0A2P5B098_TREOI</name>
<dbReference type="Proteomes" id="UP000237000">
    <property type="component" value="Unassembled WGS sequence"/>
</dbReference>
<evidence type="ECO:0000313" key="2">
    <source>
        <dbReference type="Proteomes" id="UP000237000"/>
    </source>
</evidence>
<dbReference type="AlphaFoldDB" id="A0A2P5B098"/>
<dbReference type="OrthoDB" id="1730120at2759"/>
<organism evidence="1 2">
    <name type="scientific">Trema orientale</name>
    <name type="common">Charcoal tree</name>
    <name type="synonym">Celtis orientalis</name>
    <dbReference type="NCBI Taxonomy" id="63057"/>
    <lineage>
        <taxon>Eukaryota</taxon>
        <taxon>Viridiplantae</taxon>
        <taxon>Streptophyta</taxon>
        <taxon>Embryophyta</taxon>
        <taxon>Tracheophyta</taxon>
        <taxon>Spermatophyta</taxon>
        <taxon>Magnoliopsida</taxon>
        <taxon>eudicotyledons</taxon>
        <taxon>Gunneridae</taxon>
        <taxon>Pentapetalae</taxon>
        <taxon>rosids</taxon>
        <taxon>fabids</taxon>
        <taxon>Rosales</taxon>
        <taxon>Cannabaceae</taxon>
        <taxon>Trema</taxon>
    </lineage>
</organism>
<dbReference type="InterPro" id="IPR036875">
    <property type="entry name" value="Znf_CCHC_sf"/>
</dbReference>
<reference evidence="2" key="1">
    <citation type="submission" date="2016-06" db="EMBL/GenBank/DDBJ databases">
        <title>Parallel loss of symbiosis genes in relatives of nitrogen-fixing non-legume Parasponia.</title>
        <authorList>
            <person name="Van Velzen R."/>
            <person name="Holmer R."/>
            <person name="Bu F."/>
            <person name="Rutten L."/>
            <person name="Van Zeijl A."/>
            <person name="Liu W."/>
            <person name="Santuari L."/>
            <person name="Cao Q."/>
            <person name="Sharma T."/>
            <person name="Shen D."/>
            <person name="Roswanjaya Y."/>
            <person name="Wardhani T."/>
            <person name="Kalhor M.S."/>
            <person name="Jansen J."/>
            <person name="Van den Hoogen J."/>
            <person name="Gungor B."/>
            <person name="Hartog M."/>
            <person name="Hontelez J."/>
            <person name="Verver J."/>
            <person name="Yang W.-C."/>
            <person name="Schijlen E."/>
            <person name="Repin R."/>
            <person name="Schilthuizen M."/>
            <person name="Schranz E."/>
            <person name="Heidstra R."/>
            <person name="Miyata K."/>
            <person name="Fedorova E."/>
            <person name="Kohlen W."/>
            <person name="Bisseling T."/>
            <person name="Smit S."/>
            <person name="Geurts R."/>
        </authorList>
    </citation>
    <scope>NUCLEOTIDE SEQUENCE [LARGE SCALE GENOMIC DNA]</scope>
    <source>
        <strain evidence="2">cv. RG33-2</strain>
    </source>
</reference>
<gene>
    <name evidence="1" type="ORF">TorRG33x02_336270</name>
</gene>
<protein>
    <submittedName>
        <fullName evidence="1">Zinc finger, CCHC-type</fullName>
    </submittedName>
</protein>
<dbReference type="GO" id="GO:0003676">
    <property type="term" value="F:nucleic acid binding"/>
    <property type="evidence" value="ECO:0007669"/>
    <property type="project" value="InterPro"/>
</dbReference>
<sequence>MSEGTAILDHLSVLNVIVSELEAIRVKTDDEDKALRLIWSLPSSYEHMKPILMYKKETVIFSEVTSKLFSKERRLSNGGNSASSECSALMVDTKRRNFMKKNIIYWTCRQAGHVKRNCPKGGASSAGCSKSDKAANIAFCNGGIEDTLE</sequence>
<keyword evidence="2" id="KW-1185">Reference proteome</keyword>
<dbReference type="Pfam" id="PF14223">
    <property type="entry name" value="Retrotran_gag_2"/>
    <property type="match status" value="1"/>
</dbReference>